<sequence>MRKPVEKKFKGVEIAPPYGVEIAPLKLERCRNCPPYGVEIAPPMV</sequence>
<gene>
    <name evidence="1" type="ORF">NCTC11012_03078</name>
</gene>
<dbReference type="EMBL" id="UGQF01000003">
    <property type="protein sequence ID" value="STZ82966.1"/>
    <property type="molecule type" value="Genomic_DNA"/>
</dbReference>
<evidence type="ECO:0000313" key="1">
    <source>
        <dbReference type="EMBL" id="STZ82966.1"/>
    </source>
</evidence>
<organism evidence="1 2">
    <name type="scientific">Moraxella equi</name>
    <dbReference type="NCBI Taxonomy" id="60442"/>
    <lineage>
        <taxon>Bacteria</taxon>
        <taxon>Pseudomonadati</taxon>
        <taxon>Pseudomonadota</taxon>
        <taxon>Gammaproteobacteria</taxon>
        <taxon>Moraxellales</taxon>
        <taxon>Moraxellaceae</taxon>
        <taxon>Moraxella</taxon>
    </lineage>
</organism>
<proteinExistence type="predicted"/>
<evidence type="ECO:0000313" key="2">
    <source>
        <dbReference type="Proteomes" id="UP000254618"/>
    </source>
</evidence>
<name>A0A378URI0_9GAMM</name>
<dbReference type="Proteomes" id="UP000254618">
    <property type="component" value="Unassembled WGS sequence"/>
</dbReference>
<protein>
    <submittedName>
        <fullName evidence="1">Uncharacterized protein</fullName>
    </submittedName>
</protein>
<dbReference type="AlphaFoldDB" id="A0A378URI0"/>
<reference evidence="1 2" key="1">
    <citation type="submission" date="2018-06" db="EMBL/GenBank/DDBJ databases">
        <authorList>
            <consortium name="Pathogen Informatics"/>
            <person name="Doyle S."/>
        </authorList>
    </citation>
    <scope>NUCLEOTIDE SEQUENCE [LARGE SCALE GENOMIC DNA]</scope>
    <source>
        <strain evidence="1 2">NCTC11012</strain>
    </source>
</reference>
<accession>A0A378URI0</accession>